<keyword evidence="2" id="KW-1185">Reference proteome</keyword>
<dbReference type="Proteomes" id="UP000095280">
    <property type="component" value="Unplaced"/>
</dbReference>
<dbReference type="WBParaSite" id="maker-uti_cns_0047974-snap-gene-0.10-mRNA-1">
    <property type="protein sequence ID" value="maker-uti_cns_0047974-snap-gene-0.10-mRNA-1"/>
    <property type="gene ID" value="maker-uti_cns_0047974-snap-gene-0.10"/>
</dbReference>
<sequence>KADYAHAETVHNSQLNGTTVESGPWGIHIELSFSQTSPTVLSGQFHTLAACTRSSTATPRAKPRTFRRAAKSKHRSASTMRLGLVLLLLLGAFMLTAEAINCYTCTLCSETFKMSEVSTATNCTYCGKSKVSSLVSRQCLSACLQAIDSSGNGQHCCQGNLCNSAERLPGLSWLLLPAAALAAISCRQ</sequence>
<name>A0A1I8JI09_9PLAT</name>
<evidence type="ECO:0000256" key="1">
    <source>
        <dbReference type="SAM" id="Phobius"/>
    </source>
</evidence>
<keyword evidence="1" id="KW-0812">Transmembrane</keyword>
<reference evidence="3" key="1">
    <citation type="submission" date="2016-11" db="UniProtKB">
        <authorList>
            <consortium name="WormBaseParasite"/>
        </authorList>
    </citation>
    <scope>IDENTIFICATION</scope>
</reference>
<protein>
    <submittedName>
        <fullName evidence="3">UPAR/Ly6 domain-containing protein</fullName>
    </submittedName>
</protein>
<organism evidence="2 3">
    <name type="scientific">Macrostomum lignano</name>
    <dbReference type="NCBI Taxonomy" id="282301"/>
    <lineage>
        <taxon>Eukaryota</taxon>
        <taxon>Metazoa</taxon>
        <taxon>Spiralia</taxon>
        <taxon>Lophotrochozoa</taxon>
        <taxon>Platyhelminthes</taxon>
        <taxon>Rhabditophora</taxon>
        <taxon>Macrostomorpha</taxon>
        <taxon>Macrostomida</taxon>
        <taxon>Macrostomidae</taxon>
        <taxon>Macrostomum</taxon>
    </lineage>
</organism>
<evidence type="ECO:0000313" key="3">
    <source>
        <dbReference type="WBParaSite" id="maker-uti_cns_0047974-snap-gene-0.10-mRNA-1"/>
    </source>
</evidence>
<keyword evidence="1" id="KW-1133">Transmembrane helix</keyword>
<accession>A0A1I8JI09</accession>
<dbReference type="AlphaFoldDB" id="A0A1I8JI09"/>
<evidence type="ECO:0000313" key="2">
    <source>
        <dbReference type="Proteomes" id="UP000095280"/>
    </source>
</evidence>
<proteinExistence type="predicted"/>
<feature type="transmembrane region" description="Helical" evidence="1">
    <location>
        <begin position="82"/>
        <end position="100"/>
    </location>
</feature>
<keyword evidence="1" id="KW-0472">Membrane</keyword>